<dbReference type="EMBL" id="KB200702">
    <property type="protein sequence ID" value="ESP00442.1"/>
    <property type="molecule type" value="Genomic_DNA"/>
</dbReference>
<evidence type="ECO:0000256" key="2">
    <source>
        <dbReference type="ARBA" id="ARBA00007343"/>
    </source>
</evidence>
<dbReference type="PROSITE" id="PS50227">
    <property type="entry name" value="G_PROTEIN_RECEP_F2_3"/>
    <property type="match status" value="1"/>
</dbReference>
<protein>
    <recommendedName>
        <fullName evidence="19">G-protein coupled receptors family 2 profile 2 domain-containing protein</fullName>
    </recommendedName>
</protein>
<dbReference type="Pfam" id="PF13855">
    <property type="entry name" value="LRR_8"/>
    <property type="match status" value="1"/>
</dbReference>
<evidence type="ECO:0000256" key="13">
    <source>
        <dbReference type="SAM" id="Phobius"/>
    </source>
</evidence>
<dbReference type="SUPFAM" id="SSF111418">
    <property type="entry name" value="Hormone receptor domain"/>
    <property type="match status" value="1"/>
</dbReference>
<feature type="transmembrane region" description="Helical" evidence="13">
    <location>
        <begin position="757"/>
        <end position="780"/>
    </location>
</feature>
<feature type="transmembrane region" description="Helical" evidence="13">
    <location>
        <begin position="723"/>
        <end position="745"/>
    </location>
</feature>
<evidence type="ECO:0008006" key="19">
    <source>
        <dbReference type="Google" id="ProtNLM"/>
    </source>
</evidence>
<dbReference type="InterPro" id="IPR013783">
    <property type="entry name" value="Ig-like_fold"/>
</dbReference>
<evidence type="ECO:0000259" key="16">
    <source>
        <dbReference type="PROSITE" id="PS50835"/>
    </source>
</evidence>
<dbReference type="PANTHER" id="PTHR45930:SF4">
    <property type="entry name" value="ADHESION G PROTEIN-COUPLED RECEPTOR A3"/>
    <property type="match status" value="1"/>
</dbReference>
<evidence type="ECO:0000256" key="1">
    <source>
        <dbReference type="ARBA" id="ARBA00004141"/>
    </source>
</evidence>
<evidence type="ECO:0000256" key="12">
    <source>
        <dbReference type="ARBA" id="ARBA00023224"/>
    </source>
</evidence>
<dbReference type="PROSITE" id="PS51450">
    <property type="entry name" value="LRR"/>
    <property type="match status" value="2"/>
</dbReference>
<feature type="transmembrane region" description="Helical" evidence="13">
    <location>
        <begin position="603"/>
        <end position="621"/>
    </location>
</feature>
<dbReference type="InterPro" id="IPR058808">
    <property type="entry name" value="GAIN_ADGRA2/3"/>
</dbReference>
<keyword evidence="11" id="KW-0675">Receptor</keyword>
<keyword evidence="5" id="KW-0732">Signal</keyword>
<feature type="domain" description="Ig-like" evidence="16">
    <location>
        <begin position="133"/>
        <end position="231"/>
    </location>
</feature>
<dbReference type="InterPro" id="IPR036179">
    <property type="entry name" value="Ig-like_dom_sf"/>
</dbReference>
<feature type="domain" description="G-protein coupled receptors family 2 profile 2" evidence="15">
    <location>
        <begin position="482"/>
        <end position="782"/>
    </location>
</feature>
<feature type="transmembrane region" description="Helical" evidence="13">
    <location>
        <begin position="520"/>
        <end position="540"/>
    </location>
</feature>
<dbReference type="InterPro" id="IPR013151">
    <property type="entry name" value="Immunoglobulin_dom"/>
</dbReference>
<dbReference type="InterPro" id="IPR051963">
    <property type="entry name" value="Adhesion_GPCR_A"/>
</dbReference>
<dbReference type="InterPro" id="IPR000483">
    <property type="entry name" value="Cys-rich_flank_reg_C"/>
</dbReference>
<proteinExistence type="inferred from homology"/>
<keyword evidence="18" id="KW-1185">Reference proteome</keyword>
<evidence type="ECO:0000256" key="8">
    <source>
        <dbReference type="ARBA" id="ARBA00023040"/>
    </source>
</evidence>
<feature type="transmembrane region" description="Helical" evidence="13">
    <location>
        <begin position="485"/>
        <end position="508"/>
    </location>
</feature>
<dbReference type="GO" id="GO:0004930">
    <property type="term" value="F:G protein-coupled receptor activity"/>
    <property type="evidence" value="ECO:0007669"/>
    <property type="project" value="UniProtKB-KW"/>
</dbReference>
<feature type="transmembrane region" description="Helical" evidence="13">
    <location>
        <begin position="641"/>
        <end position="659"/>
    </location>
</feature>
<evidence type="ECO:0000313" key="18">
    <source>
        <dbReference type="Proteomes" id="UP000030746"/>
    </source>
</evidence>
<keyword evidence="4 13" id="KW-0812">Transmembrane</keyword>
<dbReference type="GeneID" id="20234344"/>
<dbReference type="Pfam" id="PF00047">
    <property type="entry name" value="ig"/>
    <property type="match status" value="1"/>
</dbReference>
<dbReference type="SMART" id="SM00082">
    <property type="entry name" value="LRRCT"/>
    <property type="match status" value="1"/>
</dbReference>
<dbReference type="Pfam" id="PF00002">
    <property type="entry name" value="7tm_2"/>
    <property type="match status" value="1"/>
</dbReference>
<dbReference type="HOGENOM" id="CLU_005242_0_0_1"/>
<keyword evidence="3" id="KW-0433">Leucine-rich repeat</keyword>
<keyword evidence="6" id="KW-0677">Repeat</keyword>
<feature type="domain" description="G-protein coupled receptors family 2 profile 1" evidence="14">
    <location>
        <begin position="214"/>
        <end position="297"/>
    </location>
</feature>
<evidence type="ECO:0000256" key="3">
    <source>
        <dbReference type="ARBA" id="ARBA00022614"/>
    </source>
</evidence>
<keyword evidence="9 13" id="KW-0472">Membrane</keyword>
<reference evidence="17 18" key="1">
    <citation type="journal article" date="2013" name="Nature">
        <title>Insights into bilaterian evolution from three spiralian genomes.</title>
        <authorList>
            <person name="Simakov O."/>
            <person name="Marletaz F."/>
            <person name="Cho S.J."/>
            <person name="Edsinger-Gonzales E."/>
            <person name="Havlak P."/>
            <person name="Hellsten U."/>
            <person name="Kuo D.H."/>
            <person name="Larsson T."/>
            <person name="Lv J."/>
            <person name="Arendt D."/>
            <person name="Savage R."/>
            <person name="Osoegawa K."/>
            <person name="de Jong P."/>
            <person name="Grimwood J."/>
            <person name="Chapman J.A."/>
            <person name="Shapiro H."/>
            <person name="Aerts A."/>
            <person name="Otillar R.P."/>
            <person name="Terry A.Y."/>
            <person name="Boore J.L."/>
            <person name="Grigoriev I.V."/>
            <person name="Lindberg D.R."/>
            <person name="Seaver E.C."/>
            <person name="Weisblat D.A."/>
            <person name="Putnam N.H."/>
            <person name="Rokhsar D.S."/>
        </authorList>
    </citation>
    <scope>NUCLEOTIDE SEQUENCE [LARGE SCALE GENOMIC DNA]</scope>
</reference>
<evidence type="ECO:0000256" key="5">
    <source>
        <dbReference type="ARBA" id="ARBA00022729"/>
    </source>
</evidence>
<dbReference type="InterPro" id="IPR003591">
    <property type="entry name" value="Leu-rich_rpt_typical-subtyp"/>
</dbReference>
<comment type="subcellular location">
    <subcellularLocation>
        <location evidence="1">Membrane</location>
        <topology evidence="1">Multi-pass membrane protein</topology>
    </subcellularLocation>
</comment>
<dbReference type="InterPro" id="IPR032675">
    <property type="entry name" value="LRR_dom_sf"/>
</dbReference>
<dbReference type="Gene3D" id="3.80.10.10">
    <property type="entry name" value="Ribonuclease Inhibitor"/>
    <property type="match status" value="1"/>
</dbReference>
<dbReference type="InterPro" id="IPR000832">
    <property type="entry name" value="GPCR_2_secretin-like"/>
</dbReference>
<evidence type="ECO:0000256" key="11">
    <source>
        <dbReference type="ARBA" id="ARBA00023170"/>
    </source>
</evidence>
<dbReference type="InterPro" id="IPR036445">
    <property type="entry name" value="GPCR_2_extracell_dom_sf"/>
</dbReference>
<dbReference type="InterPro" id="IPR007110">
    <property type="entry name" value="Ig-like_dom"/>
</dbReference>
<evidence type="ECO:0000256" key="6">
    <source>
        <dbReference type="ARBA" id="ARBA00022737"/>
    </source>
</evidence>
<dbReference type="SUPFAM" id="SSF52058">
    <property type="entry name" value="L domain-like"/>
    <property type="match status" value="1"/>
</dbReference>
<dbReference type="Pfam" id="PF26588">
    <property type="entry name" value="GAIN_ADGRA3"/>
    <property type="match status" value="1"/>
</dbReference>
<name>V4B2B9_LOTGI</name>
<dbReference type="InterPro" id="IPR001611">
    <property type="entry name" value="Leu-rich_rpt"/>
</dbReference>
<organism evidence="17 18">
    <name type="scientific">Lottia gigantea</name>
    <name type="common">Giant owl limpet</name>
    <dbReference type="NCBI Taxonomy" id="225164"/>
    <lineage>
        <taxon>Eukaryota</taxon>
        <taxon>Metazoa</taxon>
        <taxon>Spiralia</taxon>
        <taxon>Lophotrochozoa</taxon>
        <taxon>Mollusca</taxon>
        <taxon>Gastropoda</taxon>
        <taxon>Patellogastropoda</taxon>
        <taxon>Lottioidea</taxon>
        <taxon>Lottiidae</taxon>
        <taxon>Lottia</taxon>
    </lineage>
</organism>
<feature type="transmembrane region" description="Helical" evidence="13">
    <location>
        <begin position="546"/>
        <end position="568"/>
    </location>
</feature>
<dbReference type="InterPro" id="IPR017981">
    <property type="entry name" value="GPCR_2-like_7TM"/>
</dbReference>
<dbReference type="SMART" id="SM00409">
    <property type="entry name" value="IG"/>
    <property type="match status" value="1"/>
</dbReference>
<dbReference type="InterPro" id="IPR003599">
    <property type="entry name" value="Ig_sub"/>
</dbReference>
<dbReference type="SUPFAM" id="SSF48726">
    <property type="entry name" value="Immunoglobulin"/>
    <property type="match status" value="1"/>
</dbReference>
<dbReference type="OrthoDB" id="10031018at2759"/>
<dbReference type="STRING" id="225164.V4B2B9"/>
<keyword evidence="7 13" id="KW-1133">Transmembrane helix</keyword>
<dbReference type="PROSITE" id="PS50835">
    <property type="entry name" value="IG_LIKE"/>
    <property type="match status" value="1"/>
</dbReference>
<dbReference type="InterPro" id="IPR001879">
    <property type="entry name" value="GPCR_2_extracellular_dom"/>
</dbReference>
<evidence type="ECO:0000256" key="4">
    <source>
        <dbReference type="ARBA" id="ARBA00022692"/>
    </source>
</evidence>
<dbReference type="Proteomes" id="UP000030746">
    <property type="component" value="Unassembled WGS sequence"/>
</dbReference>
<evidence type="ECO:0000259" key="14">
    <source>
        <dbReference type="PROSITE" id="PS50227"/>
    </source>
</evidence>
<evidence type="ECO:0000256" key="7">
    <source>
        <dbReference type="ARBA" id="ARBA00022989"/>
    </source>
</evidence>
<dbReference type="Gene3D" id="2.60.40.10">
    <property type="entry name" value="Immunoglobulins"/>
    <property type="match status" value="1"/>
</dbReference>
<comment type="similarity">
    <text evidence="2">Belongs to the G-protein coupled receptor 2 family. Adhesion G-protein coupled receptor (ADGR) subfamily.</text>
</comment>
<evidence type="ECO:0000256" key="9">
    <source>
        <dbReference type="ARBA" id="ARBA00023136"/>
    </source>
</evidence>
<dbReference type="OMA" id="XFYLIGG"/>
<dbReference type="PRINTS" id="PR00249">
    <property type="entry name" value="GPCRSECRETIN"/>
</dbReference>
<dbReference type="AlphaFoldDB" id="V4B2B9"/>
<evidence type="ECO:0000259" key="15">
    <source>
        <dbReference type="PROSITE" id="PS50261"/>
    </source>
</evidence>
<evidence type="ECO:0000313" key="17">
    <source>
        <dbReference type="EMBL" id="ESP00442.1"/>
    </source>
</evidence>
<dbReference type="RefSeq" id="XP_009048890.1">
    <property type="nucleotide sequence ID" value="XM_009050642.1"/>
</dbReference>
<dbReference type="KEGG" id="lgi:LOTGIDRAFT_140702"/>
<dbReference type="Gene3D" id="1.20.1070.10">
    <property type="entry name" value="Rhodopsin 7-helix transmembrane proteins"/>
    <property type="match status" value="1"/>
</dbReference>
<dbReference type="SMART" id="SM00369">
    <property type="entry name" value="LRR_TYP"/>
    <property type="match status" value="3"/>
</dbReference>
<dbReference type="CTD" id="20234344"/>
<keyword evidence="8" id="KW-0297">G-protein coupled receptor</keyword>
<sequence>NLSSNRISIIEPGAFQGLINLRKIDLSYNRIGTIDSAMFLGLPKLEKLSLDNNRINTLPDGTFNDLISLRKVEFGSNFLRCDCHLKWMVKWSKSKSVRIPPSTVCALPKAMKGQVFNKLKRSDLHCDHDLQLPYFEITPHHSQVVFEGDKLPFECSASVIHTKTNITWIRGQKSIISNKTAGIFVHTQYTPDKTRITHSLVVENLDKSHSGQWYCQVATPQGKVSQGVNISVISNQAVYCPEVVKVTGKGNYSWEKTVAGIEVSQPCKSPKNKVALYKCNRYGYWEELDVMSCSYMNEMTRQLERLATVNYNSTDIYDHLADFERIYSSPKNEFGVMDVVFLARIVEKLQDHLSVSSEISQIIVDKISSISTLEDSVLRGAQLQEQASTRYAFHCFRTVNESYSSAYISITVLLFLHLISLHPKIFRFIFIFRFVRVIMNITNMAEIQPPNKEWSKYSQNINISVLQEPRDDLARIQESFVMQPVIYVGSCLCMLCMMIVIISYITCFRVIFIPKKLKHSVINICISIHLLIVAFTLGINRTDLELACQISGICIHYLTLCTVFWITITSNNMYKKFTKGDKPSEPPPELINMPLPPKPILRFYFLGWGVPIIICGITAAVNFNHYSGIKYCFLSWEPSLGAFYGPIALLVVLNLLFFLRISCVIRGAAINNSDGEDCTEELHVNEIELIPKKIKDSEDDDEDDDNKSSISVMDQERRPITQLRAIVAMLFLYILAWVCGAVAIAKPFQSIIPYQELIFSYLYGVTSTILGVFMVVYFCFSRQDSRLSW</sequence>
<dbReference type="PANTHER" id="PTHR45930">
    <property type="entry name" value="G-PROTEIN COUPLED RECEPTOR 124-LIKE PROTEIN"/>
    <property type="match status" value="1"/>
</dbReference>
<gene>
    <name evidence="17" type="ORF">LOTGIDRAFT_140702</name>
</gene>
<dbReference type="GO" id="GO:0005886">
    <property type="term" value="C:plasma membrane"/>
    <property type="evidence" value="ECO:0007669"/>
    <property type="project" value="TreeGrafter"/>
</dbReference>
<dbReference type="GO" id="GO:0007166">
    <property type="term" value="P:cell surface receptor signaling pathway"/>
    <property type="evidence" value="ECO:0007669"/>
    <property type="project" value="InterPro"/>
</dbReference>
<accession>V4B2B9</accession>
<feature type="non-terminal residue" evidence="17">
    <location>
        <position position="789"/>
    </location>
</feature>
<keyword evidence="12" id="KW-0807">Transducer</keyword>
<dbReference type="PROSITE" id="PS50261">
    <property type="entry name" value="G_PROTEIN_RECEP_F2_4"/>
    <property type="match status" value="1"/>
</dbReference>
<evidence type="ECO:0000256" key="10">
    <source>
        <dbReference type="ARBA" id="ARBA00023157"/>
    </source>
</evidence>
<feature type="non-terminal residue" evidence="17">
    <location>
        <position position="1"/>
    </location>
</feature>
<keyword evidence="10" id="KW-1015">Disulfide bond</keyword>